<accession>A0A1S2L5D6</accession>
<keyword evidence="5" id="KW-1185">Reference proteome</keyword>
<dbReference type="InterPro" id="IPR029069">
    <property type="entry name" value="HotDog_dom_sf"/>
</dbReference>
<organism evidence="3 5">
    <name type="scientific">Anaerobacillus isosaccharinicus</name>
    <dbReference type="NCBI Taxonomy" id="1532552"/>
    <lineage>
        <taxon>Bacteria</taxon>
        <taxon>Bacillati</taxon>
        <taxon>Bacillota</taxon>
        <taxon>Bacilli</taxon>
        <taxon>Bacillales</taxon>
        <taxon>Bacillaceae</taxon>
        <taxon>Anaerobacillus</taxon>
    </lineage>
</organism>
<sequence length="156" mass="17586">MSNEKKDVSLLKKSKAVKEIPYAQIQVGDTETFIRKVTNQDVLDFAYLTEDVNPIHIDDDFAKGTRFKERIAHGMLTASYISTLLGTILPGKNALYLSQNCKFVAPVRIGDTIKVVGEVINKRDDKKIITVQTNIYNQKDQLVVEGTAVVMKNERR</sequence>
<dbReference type="EMBL" id="LQXD01000170">
    <property type="protein sequence ID" value="OIJ07524.1"/>
    <property type="molecule type" value="Genomic_DNA"/>
</dbReference>
<feature type="domain" description="MaoC-like" evidence="2">
    <location>
        <begin position="35"/>
        <end position="134"/>
    </location>
</feature>
<dbReference type="Gene3D" id="3.10.129.10">
    <property type="entry name" value="Hotdog Thioesterase"/>
    <property type="match status" value="1"/>
</dbReference>
<dbReference type="KEGG" id="aia:AWH56_019445"/>
<proteinExistence type="predicted"/>
<evidence type="ECO:0000259" key="2">
    <source>
        <dbReference type="Pfam" id="PF01575"/>
    </source>
</evidence>
<keyword evidence="1" id="KW-0456">Lyase</keyword>
<reference evidence="4 5" key="3">
    <citation type="journal article" date="2019" name="Int. J. Syst. Evol. Microbiol.">
        <title>Anaerobacillus isosaccharinicus sp. nov., an alkaliphilic bacterium which degrades isosaccharinic acid.</title>
        <authorList>
            <person name="Bassil N.M."/>
            <person name="Lloyd J.R."/>
        </authorList>
    </citation>
    <scope>NUCLEOTIDE SEQUENCE [LARGE SCALE GENOMIC DNA]</scope>
    <source>
        <strain evidence="4 5">NB2006</strain>
    </source>
</reference>
<gene>
    <name evidence="4" type="ORF">AWH56_019445</name>
    <name evidence="3" type="ORF">AWH56_20420</name>
</gene>
<dbReference type="Proteomes" id="UP000180175">
    <property type="component" value="Chromosome"/>
</dbReference>
<dbReference type="PANTHER" id="PTHR43437:SF3">
    <property type="entry name" value="HYDROXYACYL-THIOESTER DEHYDRATASE TYPE 2, MITOCHONDRIAL"/>
    <property type="match status" value="1"/>
</dbReference>
<name>A0A1S2L5D6_9BACI</name>
<dbReference type="CDD" id="cd03449">
    <property type="entry name" value="R_hydratase"/>
    <property type="match status" value="1"/>
</dbReference>
<dbReference type="Pfam" id="PF01575">
    <property type="entry name" value="MaoC_dehydratas"/>
    <property type="match status" value="1"/>
</dbReference>
<dbReference type="GO" id="GO:0019171">
    <property type="term" value="F:(3R)-hydroxyacyl-[acyl-carrier-protein] dehydratase activity"/>
    <property type="evidence" value="ECO:0007669"/>
    <property type="project" value="TreeGrafter"/>
</dbReference>
<dbReference type="AlphaFoldDB" id="A0A1S2L5D6"/>
<evidence type="ECO:0000256" key="1">
    <source>
        <dbReference type="ARBA" id="ARBA00023239"/>
    </source>
</evidence>
<dbReference type="RefSeq" id="WP_071318805.1">
    <property type="nucleotide sequence ID" value="NZ_CP063356.2"/>
</dbReference>
<reference evidence="3 5" key="1">
    <citation type="submission" date="2016-10" db="EMBL/GenBank/DDBJ databases">
        <title>Draft genome sequences of four alkaliphilic bacteria belonging to the Anaerobacillus genus.</title>
        <authorList>
            <person name="Bassil N.M."/>
            <person name="Lloyd J.R."/>
        </authorList>
    </citation>
    <scope>NUCLEOTIDE SEQUENCE [LARGE SCALE GENOMIC DNA]</scope>
    <source>
        <strain evidence="3 5">NB2006</strain>
    </source>
</reference>
<reference evidence="4 5" key="2">
    <citation type="journal article" date="2017" name="Genome Announc.">
        <title>Draft Genome Sequences of Four Alkaliphilic Bacteria Belonging to the Anaerobacillus Genus.</title>
        <authorList>
            <person name="Bassil N.M."/>
            <person name="Lloyd J.R."/>
        </authorList>
    </citation>
    <scope>NUCLEOTIDE SEQUENCE [LARGE SCALE GENOMIC DNA]</scope>
    <source>
        <strain evidence="4 5">NB2006</strain>
    </source>
</reference>
<evidence type="ECO:0000313" key="4">
    <source>
        <dbReference type="EMBL" id="QOY34873.1"/>
    </source>
</evidence>
<dbReference type="GO" id="GO:0006633">
    <property type="term" value="P:fatty acid biosynthetic process"/>
    <property type="evidence" value="ECO:0007669"/>
    <property type="project" value="TreeGrafter"/>
</dbReference>
<reference evidence="4" key="4">
    <citation type="submission" date="2020-10" db="EMBL/GenBank/DDBJ databases">
        <authorList>
            <person name="Bassil N.M."/>
            <person name="Lloyd J.R."/>
        </authorList>
    </citation>
    <scope>NUCLEOTIDE SEQUENCE</scope>
    <source>
        <strain evidence="4">NB2006</strain>
    </source>
</reference>
<dbReference type="InterPro" id="IPR050965">
    <property type="entry name" value="UPF0336/Enoyl-CoA_hydratase"/>
</dbReference>
<dbReference type="PANTHER" id="PTHR43437">
    <property type="entry name" value="HYDROXYACYL-THIOESTER DEHYDRATASE TYPE 2, MITOCHONDRIAL-RELATED"/>
    <property type="match status" value="1"/>
</dbReference>
<evidence type="ECO:0000313" key="3">
    <source>
        <dbReference type="EMBL" id="OIJ07524.1"/>
    </source>
</evidence>
<dbReference type="FunFam" id="3.10.129.10:FF:000042">
    <property type="entry name" value="MaoC domain protein dehydratase"/>
    <property type="match status" value="1"/>
</dbReference>
<dbReference type="OrthoDB" id="9801625at2"/>
<dbReference type="SUPFAM" id="SSF54637">
    <property type="entry name" value="Thioesterase/thiol ester dehydrase-isomerase"/>
    <property type="match status" value="1"/>
</dbReference>
<protein>
    <submittedName>
        <fullName evidence="3">3-hydroxybutyryl-CoA dehydratase</fullName>
    </submittedName>
    <submittedName>
        <fullName evidence="4">MaoC family dehydratase</fullName>
    </submittedName>
</protein>
<dbReference type="InterPro" id="IPR002539">
    <property type="entry name" value="MaoC-like_dom"/>
</dbReference>
<dbReference type="EMBL" id="CP063356">
    <property type="protein sequence ID" value="QOY34873.1"/>
    <property type="molecule type" value="Genomic_DNA"/>
</dbReference>
<evidence type="ECO:0000313" key="5">
    <source>
        <dbReference type="Proteomes" id="UP000180175"/>
    </source>
</evidence>